<reference evidence="2" key="1">
    <citation type="submission" date="2022-11" db="UniProtKB">
        <authorList>
            <consortium name="WormBaseParasite"/>
        </authorList>
    </citation>
    <scope>IDENTIFICATION</scope>
</reference>
<protein>
    <submittedName>
        <fullName evidence="2">Uncharacterized protein</fullName>
    </submittedName>
</protein>
<sequence length="106" mass="12419">MYFIYETLDDINFIVATNEWRSKNSKTSAFISWSSNWVSTLTNVPFLNSIYPSNARTSGDKASADVRNRFLEMIQLLHLWNLSHVPNEWCCIRRCIKNSHAQYRIA</sequence>
<accession>A0A915JY15</accession>
<organism evidence="1 2">
    <name type="scientific">Romanomermis culicivorax</name>
    <name type="common">Nematode worm</name>
    <dbReference type="NCBI Taxonomy" id="13658"/>
    <lineage>
        <taxon>Eukaryota</taxon>
        <taxon>Metazoa</taxon>
        <taxon>Ecdysozoa</taxon>
        <taxon>Nematoda</taxon>
        <taxon>Enoplea</taxon>
        <taxon>Dorylaimia</taxon>
        <taxon>Mermithida</taxon>
        <taxon>Mermithoidea</taxon>
        <taxon>Mermithidae</taxon>
        <taxon>Romanomermis</taxon>
    </lineage>
</organism>
<dbReference type="AlphaFoldDB" id="A0A915JY15"/>
<evidence type="ECO:0000313" key="2">
    <source>
        <dbReference type="WBParaSite" id="nRc.2.0.1.t31346-RA"/>
    </source>
</evidence>
<keyword evidence="1" id="KW-1185">Reference proteome</keyword>
<dbReference type="WBParaSite" id="nRc.2.0.1.t31346-RA">
    <property type="protein sequence ID" value="nRc.2.0.1.t31346-RA"/>
    <property type="gene ID" value="nRc.2.0.1.g31346"/>
</dbReference>
<evidence type="ECO:0000313" key="1">
    <source>
        <dbReference type="Proteomes" id="UP000887565"/>
    </source>
</evidence>
<proteinExistence type="predicted"/>
<dbReference type="Proteomes" id="UP000887565">
    <property type="component" value="Unplaced"/>
</dbReference>
<name>A0A915JY15_ROMCU</name>